<evidence type="ECO:0000259" key="3">
    <source>
        <dbReference type="Pfam" id="PF01551"/>
    </source>
</evidence>
<feature type="domain" description="M23ase beta-sheet core" evidence="3">
    <location>
        <begin position="150"/>
        <end position="213"/>
    </location>
</feature>
<reference evidence="4" key="1">
    <citation type="submission" date="2020-08" db="EMBL/GenBank/DDBJ databases">
        <title>Genome public.</title>
        <authorList>
            <person name="Liu C."/>
            <person name="Sun Q."/>
        </authorList>
    </citation>
    <scope>NUCLEOTIDE SEQUENCE</scope>
    <source>
        <strain evidence="4">NSJ-63</strain>
    </source>
</reference>
<evidence type="ECO:0000256" key="2">
    <source>
        <dbReference type="SAM" id="Phobius"/>
    </source>
</evidence>
<sequence>MEEKRNRQTTSNTEFVSRTASQSRDRIFDEERMRQLPGKEEKRTKFGAWGEWKKKGEAMPHTYKKLLRNTAICALLAFGIWGIKSMDTTIANNVSQGIEEATSSEMQMDEDLGRLKFVNGEEQSDATAVSASAYSLPLEGEVVETFSETEKGVKIKSEANTDVSSILSGTVIKTTQDTVIVENNNSTQTTYQGLIPTVTAGDQVTTAQTIGKLSGEVLCLETVSNIGYVDSLSAKDVNETVVGK</sequence>
<protein>
    <submittedName>
        <fullName evidence="4">Peptidoglycan DD-metalloendopeptidase family protein</fullName>
    </submittedName>
</protein>
<comment type="caution">
    <text evidence="4">The sequence shown here is derived from an EMBL/GenBank/DDBJ whole genome shotgun (WGS) entry which is preliminary data.</text>
</comment>
<gene>
    <name evidence="4" type="ORF">H8693_02470</name>
</gene>
<dbReference type="EMBL" id="JACRSS010000001">
    <property type="protein sequence ID" value="MBC8537797.1"/>
    <property type="molecule type" value="Genomic_DNA"/>
</dbReference>
<feature type="region of interest" description="Disordered" evidence="1">
    <location>
        <begin position="1"/>
        <end position="42"/>
    </location>
</feature>
<keyword evidence="2" id="KW-1133">Transmembrane helix</keyword>
<feature type="compositionally biased region" description="Basic and acidic residues" evidence="1">
    <location>
        <begin position="23"/>
        <end position="42"/>
    </location>
</feature>
<dbReference type="RefSeq" id="WP_249279649.1">
    <property type="nucleotide sequence ID" value="NZ_JACRSS010000001.1"/>
</dbReference>
<name>A0A926HRV5_9FIRM</name>
<dbReference type="Proteomes" id="UP000617951">
    <property type="component" value="Unassembled WGS sequence"/>
</dbReference>
<evidence type="ECO:0000256" key="1">
    <source>
        <dbReference type="SAM" id="MobiDB-lite"/>
    </source>
</evidence>
<dbReference type="Gene3D" id="2.70.70.10">
    <property type="entry name" value="Glucose Permease (Domain IIA)"/>
    <property type="match status" value="1"/>
</dbReference>
<keyword evidence="2" id="KW-0812">Transmembrane</keyword>
<dbReference type="InterPro" id="IPR016047">
    <property type="entry name" value="M23ase_b-sheet_dom"/>
</dbReference>
<keyword evidence="2" id="KW-0472">Membrane</keyword>
<feature type="transmembrane region" description="Helical" evidence="2">
    <location>
        <begin position="66"/>
        <end position="83"/>
    </location>
</feature>
<keyword evidence="5" id="KW-1185">Reference proteome</keyword>
<dbReference type="Pfam" id="PF01551">
    <property type="entry name" value="Peptidase_M23"/>
    <property type="match status" value="1"/>
</dbReference>
<dbReference type="CDD" id="cd12797">
    <property type="entry name" value="M23_peptidase"/>
    <property type="match status" value="1"/>
</dbReference>
<dbReference type="SUPFAM" id="SSF51261">
    <property type="entry name" value="Duplicated hybrid motif"/>
    <property type="match status" value="1"/>
</dbReference>
<evidence type="ECO:0000313" key="5">
    <source>
        <dbReference type="Proteomes" id="UP000617951"/>
    </source>
</evidence>
<evidence type="ECO:0000313" key="4">
    <source>
        <dbReference type="EMBL" id="MBC8537797.1"/>
    </source>
</evidence>
<dbReference type="AlphaFoldDB" id="A0A926HRV5"/>
<accession>A0A926HRV5</accession>
<feature type="compositionally biased region" description="Polar residues" evidence="1">
    <location>
        <begin position="8"/>
        <end position="22"/>
    </location>
</feature>
<dbReference type="InterPro" id="IPR011055">
    <property type="entry name" value="Dup_hybrid_motif"/>
</dbReference>
<proteinExistence type="predicted"/>
<organism evidence="4 5">
    <name type="scientific">Guopingia tenuis</name>
    <dbReference type="NCBI Taxonomy" id="2763656"/>
    <lineage>
        <taxon>Bacteria</taxon>
        <taxon>Bacillati</taxon>
        <taxon>Bacillota</taxon>
        <taxon>Clostridia</taxon>
        <taxon>Christensenellales</taxon>
        <taxon>Christensenellaceae</taxon>
        <taxon>Guopingia</taxon>
    </lineage>
</organism>